<name>A0A061E201_THECC</name>
<feature type="region of interest" description="Disordered" evidence="1">
    <location>
        <begin position="55"/>
        <end position="86"/>
    </location>
</feature>
<keyword evidence="2" id="KW-0812">Transmembrane</keyword>
<dbReference type="AlphaFoldDB" id="A0A061E201"/>
<evidence type="ECO:0000313" key="3">
    <source>
        <dbReference type="EMBL" id="EOX96283.1"/>
    </source>
</evidence>
<dbReference type="HOGENOM" id="CLU_2502439_0_0_1"/>
<dbReference type="Proteomes" id="UP000026915">
    <property type="component" value="Chromosome 1"/>
</dbReference>
<dbReference type="InParanoid" id="A0A061E201"/>
<proteinExistence type="predicted"/>
<evidence type="ECO:0000256" key="1">
    <source>
        <dbReference type="SAM" id="MobiDB-lite"/>
    </source>
</evidence>
<feature type="compositionally biased region" description="Basic and acidic residues" evidence="1">
    <location>
        <begin position="55"/>
        <end position="80"/>
    </location>
</feature>
<sequence length="86" mass="9720">MFLFRSAAVVVIYSGASSGFAVVFFNVLGYNKAGVCELSDVRNIIILSKVDTKKRPRHDREGGPYDTHLFRLDPKEEETTQRGNKR</sequence>
<evidence type="ECO:0000313" key="4">
    <source>
        <dbReference type="Proteomes" id="UP000026915"/>
    </source>
</evidence>
<protein>
    <submittedName>
        <fullName evidence="3">Uncharacterized protein</fullName>
    </submittedName>
</protein>
<organism evidence="3 4">
    <name type="scientific">Theobroma cacao</name>
    <name type="common">Cacao</name>
    <name type="synonym">Cocoa</name>
    <dbReference type="NCBI Taxonomy" id="3641"/>
    <lineage>
        <taxon>Eukaryota</taxon>
        <taxon>Viridiplantae</taxon>
        <taxon>Streptophyta</taxon>
        <taxon>Embryophyta</taxon>
        <taxon>Tracheophyta</taxon>
        <taxon>Spermatophyta</taxon>
        <taxon>Magnoliopsida</taxon>
        <taxon>eudicotyledons</taxon>
        <taxon>Gunneridae</taxon>
        <taxon>Pentapetalae</taxon>
        <taxon>rosids</taxon>
        <taxon>malvids</taxon>
        <taxon>Malvales</taxon>
        <taxon>Malvaceae</taxon>
        <taxon>Byttnerioideae</taxon>
        <taxon>Theobroma</taxon>
    </lineage>
</organism>
<evidence type="ECO:0000256" key="2">
    <source>
        <dbReference type="SAM" id="Phobius"/>
    </source>
</evidence>
<reference evidence="3 4" key="1">
    <citation type="journal article" date="2013" name="Genome Biol.">
        <title>The genome sequence of the most widely cultivated cacao type and its use to identify candidate genes regulating pod color.</title>
        <authorList>
            <person name="Motamayor J.C."/>
            <person name="Mockaitis K."/>
            <person name="Schmutz J."/>
            <person name="Haiminen N."/>
            <person name="Iii D.L."/>
            <person name="Cornejo O."/>
            <person name="Findley S.D."/>
            <person name="Zheng P."/>
            <person name="Utro F."/>
            <person name="Royaert S."/>
            <person name="Saski C."/>
            <person name="Jenkins J."/>
            <person name="Podicheti R."/>
            <person name="Zhao M."/>
            <person name="Scheffler B.E."/>
            <person name="Stack J.C."/>
            <person name="Feltus F.A."/>
            <person name="Mustiga G.M."/>
            <person name="Amores F."/>
            <person name="Phillips W."/>
            <person name="Marelli J.P."/>
            <person name="May G.D."/>
            <person name="Shapiro H."/>
            <person name="Ma J."/>
            <person name="Bustamante C.D."/>
            <person name="Schnell R.J."/>
            <person name="Main D."/>
            <person name="Gilbert D."/>
            <person name="Parida L."/>
            <person name="Kuhn D.N."/>
        </authorList>
    </citation>
    <scope>NUCLEOTIDE SEQUENCE [LARGE SCALE GENOMIC DNA]</scope>
    <source>
        <strain evidence="4">cv. Matina 1-6</strain>
    </source>
</reference>
<keyword evidence="2" id="KW-1133">Transmembrane helix</keyword>
<keyword evidence="4" id="KW-1185">Reference proteome</keyword>
<dbReference type="Gramene" id="EOX96283">
    <property type="protein sequence ID" value="EOX96283"/>
    <property type="gene ID" value="TCM_005561"/>
</dbReference>
<dbReference type="EMBL" id="CM001879">
    <property type="protein sequence ID" value="EOX96283.1"/>
    <property type="molecule type" value="Genomic_DNA"/>
</dbReference>
<keyword evidence="2" id="KW-0472">Membrane</keyword>
<feature type="transmembrane region" description="Helical" evidence="2">
    <location>
        <begin position="6"/>
        <end position="28"/>
    </location>
</feature>
<accession>A0A061E201</accession>
<gene>
    <name evidence="3" type="ORF">TCM_005561</name>
</gene>